<dbReference type="EMBL" id="JBHSMF010000006">
    <property type="protein sequence ID" value="MFC5498174.1"/>
    <property type="molecule type" value="Genomic_DNA"/>
</dbReference>
<dbReference type="InterPro" id="IPR052521">
    <property type="entry name" value="Cell_div_SPOR-domain"/>
</dbReference>
<evidence type="ECO:0000313" key="5">
    <source>
        <dbReference type="Proteomes" id="UP001596037"/>
    </source>
</evidence>
<keyword evidence="2" id="KW-0812">Transmembrane</keyword>
<feature type="transmembrane region" description="Helical" evidence="2">
    <location>
        <begin position="34"/>
        <end position="52"/>
    </location>
</feature>
<comment type="caution">
    <text evidence="4">The sequence shown here is derived from an EMBL/GenBank/DDBJ whole genome shotgun (WGS) entry which is preliminary data.</text>
</comment>
<evidence type="ECO:0000259" key="3">
    <source>
        <dbReference type="PROSITE" id="PS51724"/>
    </source>
</evidence>
<name>A0ABW0NGX6_9BURK</name>
<dbReference type="Gene3D" id="3.30.70.1070">
    <property type="entry name" value="Sporulation related repeat"/>
    <property type="match status" value="1"/>
</dbReference>
<dbReference type="PANTHER" id="PTHR38687:SF1">
    <property type="entry name" value="CELL DIVISION PROTEIN DEDD"/>
    <property type="match status" value="1"/>
</dbReference>
<feature type="compositionally biased region" description="Basic and acidic residues" evidence="1">
    <location>
        <begin position="141"/>
        <end position="159"/>
    </location>
</feature>
<keyword evidence="5" id="KW-1185">Reference proteome</keyword>
<dbReference type="PROSITE" id="PS51724">
    <property type="entry name" value="SPOR"/>
    <property type="match status" value="1"/>
</dbReference>
<feature type="compositionally biased region" description="Low complexity" evidence="1">
    <location>
        <begin position="129"/>
        <end position="140"/>
    </location>
</feature>
<sequence>MAFFKFRKAGDDIGAVARQPESVEAMRKRARHRLIGAAVLVLAGVIGFPLLFDTQPRPVAVDIPIEIPDRGKVKPLALPRAESQGVVTPAPAASTVAMAPPPAPAPAVVAAAPTAAPAPAAPPPPAPAAAPKAQQPAPKAAEARPEPRAEHKSVAKTEPVKAAPSDDGAKARALLEGKAPAASAAGTAAAAEGRFVVQVGAFADATKARETRLRVEKAGLKTYTNVAETKDGKRIRVRVGPFASRGEADRAAERIKGLDLPAAILTL</sequence>
<proteinExistence type="predicted"/>
<accession>A0ABW0NGX6</accession>
<evidence type="ECO:0000256" key="1">
    <source>
        <dbReference type="SAM" id="MobiDB-lite"/>
    </source>
</evidence>
<feature type="compositionally biased region" description="Pro residues" evidence="1">
    <location>
        <begin position="119"/>
        <end position="128"/>
    </location>
</feature>
<dbReference type="RefSeq" id="WP_376850234.1">
    <property type="nucleotide sequence ID" value="NZ_JBHSMF010000006.1"/>
</dbReference>
<dbReference type="SUPFAM" id="SSF110997">
    <property type="entry name" value="Sporulation related repeat"/>
    <property type="match status" value="1"/>
</dbReference>
<protein>
    <submittedName>
        <fullName evidence="4">SPOR domain-containing protein</fullName>
    </submittedName>
</protein>
<dbReference type="Pfam" id="PF05036">
    <property type="entry name" value="SPOR"/>
    <property type="match status" value="1"/>
</dbReference>
<evidence type="ECO:0000313" key="4">
    <source>
        <dbReference type="EMBL" id="MFC5498174.1"/>
    </source>
</evidence>
<reference evidence="5" key="1">
    <citation type="journal article" date="2019" name="Int. J. Syst. Evol. Microbiol.">
        <title>The Global Catalogue of Microorganisms (GCM) 10K type strain sequencing project: providing services to taxonomists for standard genome sequencing and annotation.</title>
        <authorList>
            <consortium name="The Broad Institute Genomics Platform"/>
            <consortium name="The Broad Institute Genome Sequencing Center for Infectious Disease"/>
            <person name="Wu L."/>
            <person name="Ma J."/>
        </authorList>
    </citation>
    <scope>NUCLEOTIDE SEQUENCE [LARGE SCALE GENOMIC DNA]</scope>
    <source>
        <strain evidence="5">CCUG 57401</strain>
    </source>
</reference>
<organism evidence="4 5">
    <name type="scientific">Caenimonas terrae</name>
    <dbReference type="NCBI Taxonomy" id="696074"/>
    <lineage>
        <taxon>Bacteria</taxon>
        <taxon>Pseudomonadati</taxon>
        <taxon>Pseudomonadota</taxon>
        <taxon>Betaproteobacteria</taxon>
        <taxon>Burkholderiales</taxon>
        <taxon>Comamonadaceae</taxon>
        <taxon>Caenimonas</taxon>
    </lineage>
</organism>
<feature type="region of interest" description="Disordered" evidence="1">
    <location>
        <begin position="115"/>
        <end position="168"/>
    </location>
</feature>
<keyword evidence="2" id="KW-0472">Membrane</keyword>
<evidence type="ECO:0000256" key="2">
    <source>
        <dbReference type="SAM" id="Phobius"/>
    </source>
</evidence>
<dbReference type="PANTHER" id="PTHR38687">
    <property type="entry name" value="CELL DIVISION PROTEIN DEDD-RELATED"/>
    <property type="match status" value="1"/>
</dbReference>
<keyword evidence="2" id="KW-1133">Transmembrane helix</keyword>
<feature type="domain" description="SPOR" evidence="3">
    <location>
        <begin position="189"/>
        <end position="267"/>
    </location>
</feature>
<dbReference type="InterPro" id="IPR007730">
    <property type="entry name" value="SPOR-like_dom"/>
</dbReference>
<gene>
    <name evidence="4" type="ORF">ACFPOE_11575</name>
</gene>
<dbReference type="Proteomes" id="UP001596037">
    <property type="component" value="Unassembled WGS sequence"/>
</dbReference>
<dbReference type="InterPro" id="IPR036680">
    <property type="entry name" value="SPOR-like_sf"/>
</dbReference>